<dbReference type="EMBL" id="CVRI01000041">
    <property type="protein sequence ID" value="CRK95373.1"/>
    <property type="molecule type" value="Genomic_DNA"/>
</dbReference>
<dbReference type="SMART" id="SM00369">
    <property type="entry name" value="LRR_TYP"/>
    <property type="match status" value="2"/>
</dbReference>
<keyword evidence="1" id="KW-0433">Leucine-rich repeat</keyword>
<protein>
    <submittedName>
        <fullName evidence="5">CLUMA_CG008652, isoform A</fullName>
    </submittedName>
</protein>
<dbReference type="InterPro" id="IPR003591">
    <property type="entry name" value="Leu-rich_rpt_typical-subtyp"/>
</dbReference>
<evidence type="ECO:0000256" key="1">
    <source>
        <dbReference type="ARBA" id="ARBA00022614"/>
    </source>
</evidence>
<dbReference type="PANTHER" id="PTHR24373">
    <property type="entry name" value="SLIT RELATED LEUCINE-RICH REPEAT NEURONAL PROTEIN"/>
    <property type="match status" value="1"/>
</dbReference>
<dbReference type="PANTHER" id="PTHR24373:SF387">
    <property type="entry name" value="LEUCINE-RICH REPEATS AND IMMUNOGLOBULIN-LIKE DOMAINS PROTEIN SMA-10"/>
    <property type="match status" value="1"/>
</dbReference>
<dbReference type="GO" id="GO:0031012">
    <property type="term" value="C:extracellular matrix"/>
    <property type="evidence" value="ECO:0007669"/>
    <property type="project" value="TreeGrafter"/>
</dbReference>
<dbReference type="AlphaFoldDB" id="A0A1J1I515"/>
<accession>A0A1J1I515</accession>
<name>A0A1J1I515_9DIPT</name>
<organism evidence="5 6">
    <name type="scientific">Clunio marinus</name>
    <dbReference type="NCBI Taxonomy" id="568069"/>
    <lineage>
        <taxon>Eukaryota</taxon>
        <taxon>Metazoa</taxon>
        <taxon>Ecdysozoa</taxon>
        <taxon>Arthropoda</taxon>
        <taxon>Hexapoda</taxon>
        <taxon>Insecta</taxon>
        <taxon>Pterygota</taxon>
        <taxon>Neoptera</taxon>
        <taxon>Endopterygota</taxon>
        <taxon>Diptera</taxon>
        <taxon>Nematocera</taxon>
        <taxon>Chironomoidea</taxon>
        <taxon>Chironomidae</taxon>
        <taxon>Clunio</taxon>
    </lineage>
</organism>
<feature type="coiled-coil region" evidence="4">
    <location>
        <begin position="191"/>
        <end position="225"/>
    </location>
</feature>
<dbReference type="InterPro" id="IPR032675">
    <property type="entry name" value="LRR_dom_sf"/>
</dbReference>
<keyword evidence="2" id="KW-0732">Signal</keyword>
<dbReference type="PROSITE" id="PS51450">
    <property type="entry name" value="LRR"/>
    <property type="match status" value="2"/>
</dbReference>
<keyword evidence="6" id="KW-1185">Reference proteome</keyword>
<evidence type="ECO:0000256" key="2">
    <source>
        <dbReference type="ARBA" id="ARBA00022729"/>
    </source>
</evidence>
<evidence type="ECO:0000313" key="5">
    <source>
        <dbReference type="EMBL" id="CRK95373.1"/>
    </source>
</evidence>
<keyword evidence="3" id="KW-0677">Repeat</keyword>
<dbReference type="OrthoDB" id="676979at2759"/>
<dbReference type="GO" id="GO:0005615">
    <property type="term" value="C:extracellular space"/>
    <property type="evidence" value="ECO:0007669"/>
    <property type="project" value="TreeGrafter"/>
</dbReference>
<dbReference type="Pfam" id="PF13855">
    <property type="entry name" value="LRR_8"/>
    <property type="match status" value="1"/>
</dbReference>
<keyword evidence="4" id="KW-0175">Coiled coil</keyword>
<dbReference type="InterPro" id="IPR001611">
    <property type="entry name" value="Leu-rich_rpt"/>
</dbReference>
<evidence type="ECO:0000256" key="3">
    <source>
        <dbReference type="ARBA" id="ARBA00022737"/>
    </source>
</evidence>
<dbReference type="Proteomes" id="UP000183832">
    <property type="component" value="Unassembled WGS sequence"/>
</dbReference>
<sequence>MGGSIGWKELYICLGSLPRDEDVANITGINGEHLGSRTHSDVEAIRLTDDWLTEVPSGIDNYFPNIEFLYIRETQLKTVNSNQLQQFPNLEYLWLHKNQIETIEVNAFSRTPSLRVIALHSNKIKSIPYNAFRPLHLEVLQMRNNICINDSADTEQNVNRLIVVADLLCSPLGDMIDEDLRVRIYELSNNQAAFEYNLRDLRDQVATMEERMHELENILKLVKTHVNK</sequence>
<proteinExistence type="predicted"/>
<dbReference type="SUPFAM" id="SSF52058">
    <property type="entry name" value="L domain-like"/>
    <property type="match status" value="1"/>
</dbReference>
<evidence type="ECO:0000313" key="6">
    <source>
        <dbReference type="Proteomes" id="UP000183832"/>
    </source>
</evidence>
<evidence type="ECO:0000256" key="4">
    <source>
        <dbReference type="SAM" id="Coils"/>
    </source>
</evidence>
<dbReference type="Gene3D" id="3.80.10.10">
    <property type="entry name" value="Ribonuclease Inhibitor"/>
    <property type="match status" value="1"/>
</dbReference>
<dbReference type="InterPro" id="IPR050328">
    <property type="entry name" value="Dev_Immune_Receptor"/>
</dbReference>
<gene>
    <name evidence="5" type="ORF">CLUMA_CG008652</name>
</gene>
<reference evidence="5 6" key="1">
    <citation type="submission" date="2015-04" db="EMBL/GenBank/DDBJ databases">
        <authorList>
            <person name="Syromyatnikov M.Y."/>
            <person name="Popov V.N."/>
        </authorList>
    </citation>
    <scope>NUCLEOTIDE SEQUENCE [LARGE SCALE GENOMIC DNA]</scope>
</reference>